<dbReference type="Gene3D" id="3.30.230.30">
    <property type="entry name" value="Impact, N-terminal domain"/>
    <property type="match status" value="1"/>
</dbReference>
<proteinExistence type="inferred from homology"/>
<dbReference type="InterPro" id="IPR020568">
    <property type="entry name" value="Ribosomal_Su5_D2-typ_SF"/>
</dbReference>
<dbReference type="InterPro" id="IPR023582">
    <property type="entry name" value="Impact"/>
</dbReference>
<reference evidence="4 5" key="1">
    <citation type="submission" date="2017-08" db="EMBL/GenBank/DDBJ databases">
        <title>Infants hospitalized years apart are colonized by the same room-sourced microbial strains.</title>
        <authorList>
            <person name="Brooks B."/>
            <person name="Olm M.R."/>
            <person name="Firek B.A."/>
            <person name="Baker R."/>
            <person name="Thomas B.C."/>
            <person name="Morowitz M.J."/>
            <person name="Banfield J.F."/>
        </authorList>
    </citation>
    <scope>NUCLEOTIDE SEQUENCE [LARGE SCALE GENOMIC DNA]</scope>
    <source>
        <strain evidence="4">S2_005_003_R2_41</strain>
    </source>
</reference>
<dbReference type="InterPro" id="IPR036956">
    <property type="entry name" value="Impact_N_sf"/>
</dbReference>
<evidence type="ECO:0000259" key="3">
    <source>
        <dbReference type="Pfam" id="PF09186"/>
    </source>
</evidence>
<dbReference type="GO" id="GO:0006446">
    <property type="term" value="P:regulation of translational initiation"/>
    <property type="evidence" value="ECO:0007669"/>
    <property type="project" value="TreeGrafter"/>
</dbReference>
<feature type="domain" description="Impact N-terminal" evidence="2">
    <location>
        <begin position="16"/>
        <end position="118"/>
    </location>
</feature>
<dbReference type="Proteomes" id="UP000249135">
    <property type="component" value="Unassembled WGS sequence"/>
</dbReference>
<dbReference type="InterPro" id="IPR015269">
    <property type="entry name" value="UPF0029_Impact_C"/>
</dbReference>
<dbReference type="EMBL" id="QFPP01000296">
    <property type="protein sequence ID" value="PZQ69494.1"/>
    <property type="molecule type" value="Genomic_DNA"/>
</dbReference>
<gene>
    <name evidence="4" type="ORF">DI563_19535</name>
</gene>
<dbReference type="GO" id="GO:0017111">
    <property type="term" value="F:ribonucleoside triphosphate phosphatase activity"/>
    <property type="evidence" value="ECO:0007669"/>
    <property type="project" value="UniProtKB-ARBA"/>
</dbReference>
<evidence type="ECO:0000256" key="1">
    <source>
        <dbReference type="ARBA" id="ARBA00007665"/>
    </source>
</evidence>
<dbReference type="SUPFAM" id="SSF54211">
    <property type="entry name" value="Ribosomal protein S5 domain 2-like"/>
    <property type="match status" value="1"/>
</dbReference>
<dbReference type="InterPro" id="IPR001498">
    <property type="entry name" value="Impact_N"/>
</dbReference>
<dbReference type="Pfam" id="PF01205">
    <property type="entry name" value="Impact_N"/>
    <property type="match status" value="1"/>
</dbReference>
<dbReference type="GO" id="GO:0032561">
    <property type="term" value="F:guanyl ribonucleotide binding"/>
    <property type="evidence" value="ECO:0007669"/>
    <property type="project" value="UniProtKB-ARBA"/>
</dbReference>
<dbReference type="PANTHER" id="PTHR16301:SF20">
    <property type="entry name" value="IMPACT FAMILY MEMBER YIGZ"/>
    <property type="match status" value="1"/>
</dbReference>
<sequence length="193" mass="20270">MPHTLAAPATAELLLRKSRFIACVQPVPDRPAAQAIVAALRAAHPGAAHVCWALMAGGQSAAVDDGEPSGTAGRPMLEVLRHHDLEGVLATVVRYFGGVKLGAGGLVRAYTDSVAQALQQAQVVPLQRLRPLCCAVPYAFEGAVRRELAAAQAVLGEVTHGTLVELCFDIAEAGAAPLMRRIDDLTQGRAAWR</sequence>
<evidence type="ECO:0000313" key="5">
    <source>
        <dbReference type="Proteomes" id="UP000249135"/>
    </source>
</evidence>
<name>A0A2W5PX70_VARPD</name>
<comment type="caution">
    <text evidence="4">The sequence shown here is derived from an EMBL/GenBank/DDBJ whole genome shotgun (WGS) entry which is preliminary data.</text>
</comment>
<dbReference type="GO" id="GO:0005737">
    <property type="term" value="C:cytoplasm"/>
    <property type="evidence" value="ECO:0007669"/>
    <property type="project" value="TreeGrafter"/>
</dbReference>
<accession>A0A2W5PX70</accession>
<dbReference type="PANTHER" id="PTHR16301">
    <property type="entry name" value="IMPACT-RELATED"/>
    <property type="match status" value="1"/>
</dbReference>
<evidence type="ECO:0000259" key="2">
    <source>
        <dbReference type="Pfam" id="PF01205"/>
    </source>
</evidence>
<protein>
    <submittedName>
        <fullName evidence="4">IMPACT family protein</fullName>
    </submittedName>
</protein>
<feature type="domain" description="UPF0029" evidence="3">
    <location>
        <begin position="134"/>
        <end position="189"/>
    </location>
</feature>
<dbReference type="InterPro" id="IPR035647">
    <property type="entry name" value="EFG_III/V"/>
</dbReference>
<evidence type="ECO:0000313" key="4">
    <source>
        <dbReference type="EMBL" id="PZQ69494.1"/>
    </source>
</evidence>
<comment type="similarity">
    <text evidence="1">Belongs to the IMPACT family.</text>
</comment>
<dbReference type="AlphaFoldDB" id="A0A2W5PX70"/>
<organism evidence="4 5">
    <name type="scientific">Variovorax paradoxus</name>
    <dbReference type="NCBI Taxonomy" id="34073"/>
    <lineage>
        <taxon>Bacteria</taxon>
        <taxon>Pseudomonadati</taxon>
        <taxon>Pseudomonadota</taxon>
        <taxon>Betaproteobacteria</taxon>
        <taxon>Burkholderiales</taxon>
        <taxon>Comamonadaceae</taxon>
        <taxon>Variovorax</taxon>
    </lineage>
</organism>
<dbReference type="SUPFAM" id="SSF54980">
    <property type="entry name" value="EF-G C-terminal domain-like"/>
    <property type="match status" value="1"/>
</dbReference>
<dbReference type="Pfam" id="PF09186">
    <property type="entry name" value="DUF1949"/>
    <property type="match status" value="1"/>
</dbReference>